<organism evidence="6 8">
    <name type="scientific">Rotaria magnacalcarata</name>
    <dbReference type="NCBI Taxonomy" id="392030"/>
    <lineage>
        <taxon>Eukaryota</taxon>
        <taxon>Metazoa</taxon>
        <taxon>Spiralia</taxon>
        <taxon>Gnathifera</taxon>
        <taxon>Rotifera</taxon>
        <taxon>Eurotatoria</taxon>
        <taxon>Bdelloidea</taxon>
        <taxon>Philodinida</taxon>
        <taxon>Philodinidae</taxon>
        <taxon>Rotaria</taxon>
    </lineage>
</organism>
<accession>A0A816N174</accession>
<dbReference type="Gene3D" id="3.30.300.180">
    <property type="match status" value="1"/>
</dbReference>
<sequence length="718" mass="78800">MSKVLTHELRDANRISNESFRIKANMTINELAKLEQEAFLTKIENNRDTSLESVISRKLAGVLEPSVAYALLMVASFPKNSEYADLNNDAFKISVKRTVELTTSQYDLILSEVKSVYGNHINSLKFELPCKPAVKNQAASASAIFKGVWGRVRQGLISTCGEAIDRNWFSKLEAVEDQDKNELKLKAPNSFIRDWIERFNSYIFASNINPAIANINYWYGDDDIRGVITNRLGNRAYIAPAVPNSPELIRDVATAAVNEARSGKVALIPVNLNGSHWTAIAIRAKANGDLVVFYNDSFGSSVGGVNSESSQYIEAIRLIVPTAQIIDLQVHQQNDGSSCGVFTAENLIALANLDQNTLTPEAARALLAKINDARAIRALQLNSLASLYNKITHQEELATSQIVIDNIEAITEVSFNEITNFSDITMDRLGDLYLADSFDTGLSAGDEMLTYGAWARGSIIHGVFKSKDSRKLKHSSTGTTIGFDSKIDDDTSAGFAVSYNWNSLKPKATNQINNANSNLKSIIGSLYGSINADQRLVFRGNIEFGKIYGKTNYQSIFSNNNSLKLKGDLFGANIGANYYVPVSTFVLVPSFDVSYETLKLSANQQDSLKIGKTNIRKITMTPGIGLTRVFDLGQMRMIPEIKASYGFTALNKVGKLTITNNNGTVITSSKPTTSKSTANIGGNITFAGSTLELTLGYERIIQNRYNGQLGYAKLRINF</sequence>
<evidence type="ECO:0000259" key="4">
    <source>
        <dbReference type="PROSITE" id="PS50600"/>
    </source>
</evidence>
<dbReference type="Pfam" id="PF22179">
    <property type="entry name" value="RickCE_cat"/>
    <property type="match status" value="1"/>
</dbReference>
<dbReference type="PROSITE" id="PS51208">
    <property type="entry name" value="AUTOTRANSPORTER"/>
    <property type="match status" value="1"/>
</dbReference>
<feature type="domain" description="Ubiquitin-like protease family profile" evidence="4">
    <location>
        <begin position="173"/>
        <end position="350"/>
    </location>
</feature>
<name>A0A816N174_9BILA</name>
<gene>
    <name evidence="7" type="ORF">UXM345_LOCUS27867</name>
    <name evidence="6" type="ORF">XDN619_LOCUS3341</name>
</gene>
<dbReference type="InterPro" id="IPR054759">
    <property type="entry name" value="RickCE_cat"/>
</dbReference>
<evidence type="ECO:0000313" key="6">
    <source>
        <dbReference type="EMBL" id="CAF2001837.1"/>
    </source>
</evidence>
<dbReference type="InterPro" id="IPR024633">
    <property type="entry name" value="DnaA_N_dom"/>
</dbReference>
<proteinExistence type="inferred from homology"/>
<dbReference type="EMBL" id="CAJNRG010000460">
    <property type="protein sequence ID" value="CAF2001837.1"/>
    <property type="molecule type" value="Genomic_DNA"/>
</dbReference>
<dbReference type="Gene3D" id="2.40.128.130">
    <property type="entry name" value="Autotransporter beta-domain"/>
    <property type="match status" value="1"/>
</dbReference>
<evidence type="ECO:0000256" key="1">
    <source>
        <dbReference type="ARBA" id="ARBA00005234"/>
    </source>
</evidence>
<dbReference type="InterPro" id="IPR003653">
    <property type="entry name" value="Peptidase_C48_C"/>
</dbReference>
<dbReference type="InterPro" id="IPR038765">
    <property type="entry name" value="Papain-like_cys_pep_sf"/>
</dbReference>
<dbReference type="SMART" id="SM00869">
    <property type="entry name" value="Autotransporter"/>
    <property type="match status" value="1"/>
</dbReference>
<dbReference type="Proteomes" id="UP000663842">
    <property type="component" value="Unassembled WGS sequence"/>
</dbReference>
<comment type="caution">
    <text evidence="6">The sequence shown here is derived from an EMBL/GenBank/DDBJ whole genome shotgun (WGS) entry which is preliminary data.</text>
</comment>
<dbReference type="GO" id="GO:0008234">
    <property type="term" value="F:cysteine-type peptidase activity"/>
    <property type="evidence" value="ECO:0007669"/>
    <property type="project" value="InterPro"/>
</dbReference>
<dbReference type="SUPFAM" id="SSF54001">
    <property type="entry name" value="Cysteine proteinases"/>
    <property type="match status" value="1"/>
</dbReference>
<reference evidence="6" key="1">
    <citation type="submission" date="2021-02" db="EMBL/GenBank/DDBJ databases">
        <authorList>
            <person name="Nowell W R."/>
        </authorList>
    </citation>
    <scope>NUCLEOTIDE SEQUENCE</scope>
</reference>
<feature type="domain" description="Autotransporter" evidence="5">
    <location>
        <begin position="446"/>
        <end position="718"/>
    </location>
</feature>
<dbReference type="InterPro" id="IPR005546">
    <property type="entry name" value="Autotransporte_beta"/>
</dbReference>
<dbReference type="EMBL" id="CAJOBF010006171">
    <property type="protein sequence ID" value="CAF4198511.1"/>
    <property type="molecule type" value="Genomic_DNA"/>
</dbReference>
<comment type="similarity">
    <text evidence="1">Belongs to the peptidase C48 family.</text>
</comment>
<dbReference type="Pfam" id="PF11638">
    <property type="entry name" value="DnaA_N"/>
    <property type="match status" value="1"/>
</dbReference>
<dbReference type="AlphaFoldDB" id="A0A816N174"/>
<keyword evidence="2" id="KW-0645">Protease</keyword>
<evidence type="ECO:0000259" key="5">
    <source>
        <dbReference type="PROSITE" id="PS51208"/>
    </source>
</evidence>
<evidence type="ECO:0000313" key="8">
    <source>
        <dbReference type="Proteomes" id="UP000663887"/>
    </source>
</evidence>
<dbReference type="Pfam" id="PF03797">
    <property type="entry name" value="Autotransporter"/>
    <property type="match status" value="1"/>
</dbReference>
<protein>
    <submittedName>
        <fullName evidence="6">Uncharacterized protein</fullName>
    </submittedName>
</protein>
<dbReference type="SUPFAM" id="SSF103515">
    <property type="entry name" value="Autotransporter"/>
    <property type="match status" value="1"/>
</dbReference>
<dbReference type="InterPro" id="IPR038454">
    <property type="entry name" value="DnaA_N_sf"/>
</dbReference>
<dbReference type="GO" id="GO:0006508">
    <property type="term" value="P:proteolysis"/>
    <property type="evidence" value="ECO:0007669"/>
    <property type="project" value="UniProtKB-KW"/>
</dbReference>
<evidence type="ECO:0000256" key="3">
    <source>
        <dbReference type="ARBA" id="ARBA00022801"/>
    </source>
</evidence>
<dbReference type="PROSITE" id="PS50600">
    <property type="entry name" value="ULP_PROTEASE"/>
    <property type="match status" value="1"/>
</dbReference>
<evidence type="ECO:0000256" key="2">
    <source>
        <dbReference type="ARBA" id="ARBA00022670"/>
    </source>
</evidence>
<dbReference type="Proteomes" id="UP000663887">
    <property type="component" value="Unassembled WGS sequence"/>
</dbReference>
<keyword evidence="3" id="KW-0378">Hydrolase</keyword>
<dbReference type="InterPro" id="IPR036709">
    <property type="entry name" value="Autotransporte_beta_dom_sf"/>
</dbReference>
<evidence type="ECO:0000313" key="7">
    <source>
        <dbReference type="EMBL" id="CAF4198511.1"/>
    </source>
</evidence>
<dbReference type="Gene3D" id="3.40.395.10">
    <property type="entry name" value="Adenoviral Proteinase, Chain A"/>
    <property type="match status" value="1"/>
</dbReference>